<dbReference type="Pfam" id="PF05016">
    <property type="entry name" value="ParE_toxin"/>
    <property type="match status" value="1"/>
</dbReference>
<accession>A0A218NNX4</accession>
<protein>
    <submittedName>
        <fullName evidence="2">RelE toxin</fullName>
    </submittedName>
</protein>
<gene>
    <name evidence="2" type="ORF">Mia14_0871</name>
</gene>
<dbReference type="InterPro" id="IPR035093">
    <property type="entry name" value="RelE/ParE_toxin_dom_sf"/>
</dbReference>
<keyword evidence="3" id="KW-1185">Reference proteome</keyword>
<sequence length="86" mass="10475">MSYTVESTEAFEKEFSRNHKDKKEWLQHMAERLEQEPQSGKPLRGKLHGLWQLRIGPFRVWYEINEEQKKVTLRAILHKDEAKKYY</sequence>
<dbReference type="AlphaFoldDB" id="A0A218NNX4"/>
<dbReference type="InterPro" id="IPR007712">
    <property type="entry name" value="RelE/ParE_toxin"/>
</dbReference>
<proteinExistence type="predicted"/>
<dbReference type="OrthoDB" id="371669at2157"/>
<dbReference type="EMBL" id="CP019964">
    <property type="protein sequence ID" value="ASI14153.1"/>
    <property type="molecule type" value="Genomic_DNA"/>
</dbReference>
<dbReference type="SUPFAM" id="SSF143011">
    <property type="entry name" value="RelE-like"/>
    <property type="match status" value="1"/>
</dbReference>
<dbReference type="NCBIfam" id="TIGR02385">
    <property type="entry name" value="RelE_StbE"/>
    <property type="match status" value="1"/>
</dbReference>
<keyword evidence="1" id="KW-1277">Toxin-antitoxin system</keyword>
<evidence type="ECO:0000313" key="2">
    <source>
        <dbReference type="EMBL" id="ASI14153.1"/>
    </source>
</evidence>
<reference evidence="2 3" key="1">
    <citation type="journal article" date="2017" name="Nat. Commun.">
        <title>'ARMAN' archaea depend on association with euryarchaeal host in culture and in situ.</title>
        <authorList>
            <person name="Golyshina O."/>
            <person name="Toshchakov S."/>
            <person name="Makarova K."/>
            <person name="Gavrilov S."/>
            <person name="Korzhenkov A."/>
            <person name="La Cono V."/>
            <person name="Arcadi E."/>
            <person name="Nechitaylo T."/>
            <person name="Ferrer M."/>
            <person name="Kublanov I."/>
            <person name="Wolf Y."/>
            <person name="Yakimov M."/>
            <person name="Golyshin P."/>
            <person name="Slesarev A."/>
            <person name="Kozyavkin S."/>
        </authorList>
    </citation>
    <scope>NUCLEOTIDE SEQUENCE [LARGE SCALE GENOMIC DNA]</scope>
    <source>
        <strain evidence="2 3">Mia14</strain>
    </source>
</reference>
<evidence type="ECO:0000256" key="1">
    <source>
        <dbReference type="ARBA" id="ARBA00022649"/>
    </source>
</evidence>
<organism evidence="2 3">
    <name type="scientific">Candidatus Mancarchaeum acidiphilum</name>
    <dbReference type="NCBI Taxonomy" id="1920749"/>
    <lineage>
        <taxon>Archaea</taxon>
        <taxon>Candidatus Micrarchaeota</taxon>
        <taxon>Candidatus Mancarchaeum</taxon>
    </lineage>
</organism>
<dbReference type="Proteomes" id="UP000197679">
    <property type="component" value="Chromosome"/>
</dbReference>
<dbReference type="Gene3D" id="3.30.2310.20">
    <property type="entry name" value="RelE-like"/>
    <property type="match status" value="1"/>
</dbReference>
<evidence type="ECO:0000313" key="3">
    <source>
        <dbReference type="Proteomes" id="UP000197679"/>
    </source>
</evidence>
<name>A0A218NNX4_9ARCH</name>
<dbReference type="KEGG" id="marh:Mia14_0871"/>